<comment type="caution">
    <text evidence="1">The sequence shown here is derived from an EMBL/GenBank/DDBJ whole genome shotgun (WGS) entry which is preliminary data.</text>
</comment>
<keyword evidence="2" id="KW-1185">Reference proteome</keyword>
<proteinExistence type="predicted"/>
<dbReference type="AlphaFoldDB" id="A0A409XMI5"/>
<dbReference type="EMBL" id="NHYD01001211">
    <property type="protein sequence ID" value="PPQ91920.1"/>
    <property type="molecule type" value="Genomic_DNA"/>
</dbReference>
<evidence type="ECO:0000313" key="1">
    <source>
        <dbReference type="EMBL" id="PPQ91920.1"/>
    </source>
</evidence>
<dbReference type="InParanoid" id="A0A409XMI5"/>
<evidence type="ECO:0000313" key="2">
    <source>
        <dbReference type="Proteomes" id="UP000283269"/>
    </source>
</evidence>
<accession>A0A409XMI5</accession>
<reference evidence="1 2" key="1">
    <citation type="journal article" date="2018" name="Evol. Lett.">
        <title>Horizontal gene cluster transfer increased hallucinogenic mushroom diversity.</title>
        <authorList>
            <person name="Reynolds H.T."/>
            <person name="Vijayakumar V."/>
            <person name="Gluck-Thaler E."/>
            <person name="Korotkin H.B."/>
            <person name="Matheny P.B."/>
            <person name="Slot J.C."/>
        </authorList>
    </citation>
    <scope>NUCLEOTIDE SEQUENCE [LARGE SCALE GENOMIC DNA]</scope>
    <source>
        <strain evidence="1 2">2631</strain>
    </source>
</reference>
<sequence>MPTESKIRQYSENEVDLATLSDKGLQLFPTSLHGRISKPSLGLISEVGIFYLVDWVRVYCATAKSPKTVAKADLFVLHK</sequence>
<organism evidence="1 2">
    <name type="scientific">Psilocybe cyanescens</name>
    <dbReference type="NCBI Taxonomy" id="93625"/>
    <lineage>
        <taxon>Eukaryota</taxon>
        <taxon>Fungi</taxon>
        <taxon>Dikarya</taxon>
        <taxon>Basidiomycota</taxon>
        <taxon>Agaricomycotina</taxon>
        <taxon>Agaricomycetes</taxon>
        <taxon>Agaricomycetidae</taxon>
        <taxon>Agaricales</taxon>
        <taxon>Agaricineae</taxon>
        <taxon>Strophariaceae</taxon>
        <taxon>Psilocybe</taxon>
    </lineage>
</organism>
<name>A0A409XMI5_PSICY</name>
<dbReference type="Proteomes" id="UP000283269">
    <property type="component" value="Unassembled WGS sequence"/>
</dbReference>
<gene>
    <name evidence="1" type="ORF">CVT25_001289</name>
</gene>
<protein>
    <submittedName>
        <fullName evidence="1">Uncharacterized protein</fullName>
    </submittedName>
</protein>